<evidence type="ECO:0000256" key="2">
    <source>
        <dbReference type="SAM" id="Phobius"/>
    </source>
</evidence>
<keyword evidence="2" id="KW-0472">Membrane</keyword>
<dbReference type="InterPro" id="IPR029041">
    <property type="entry name" value="FAD-linked_oxidoreductase-like"/>
</dbReference>
<comment type="caution">
    <text evidence="3">The sequence shown here is derived from an EMBL/GenBank/DDBJ whole genome shotgun (WGS) entry which is preliminary data.</text>
</comment>
<feature type="transmembrane region" description="Helical" evidence="2">
    <location>
        <begin position="367"/>
        <end position="387"/>
    </location>
</feature>
<keyword evidence="2" id="KW-0812">Transmembrane</keyword>
<organism evidence="3 4">
    <name type="scientific">Chrysophaeum taylorii</name>
    <dbReference type="NCBI Taxonomy" id="2483200"/>
    <lineage>
        <taxon>Eukaryota</taxon>
        <taxon>Sar</taxon>
        <taxon>Stramenopiles</taxon>
        <taxon>Ochrophyta</taxon>
        <taxon>Pelagophyceae</taxon>
        <taxon>Pelagomonadales</taxon>
        <taxon>Pelagomonadaceae</taxon>
        <taxon>Chrysophaeum</taxon>
    </lineage>
</organism>
<keyword evidence="2" id="KW-1133">Transmembrane helix</keyword>
<sequence length="390" mass="42766">MNTNSLVKSLIDPSVPTFLLGEVPPRDGTPPGQALEICRKFVTRSRALACDGYIVYDIQDEVGRSDEPRPFPFRKLTDPSGYASLVSKSSGKPCVVYKCIADEHLEGWLDECVETHGHRAVNVVGRSTPGASGPTMSEAMRLVGARVSFGCVCIAERHTKEYADRRGFGAPREHENMLRKQGAGAQWFVSQAVYDPAPTISLLKDYAAAAKARGLEPKKVILTFTPVSREKSLRFVKWLGVTVPKETEAAILGCDTPEARVEKSVDLLCDCLDAILRESIDVPLGISVESVSIFKAEINAVHDLFGKLQQRILDARNLPWTVQWRCIQEEGCQRGGPPDDDDDDDGMAPPVVSAADRAMMMMMMMMALGAFIMALGVCVGMAGRFFFFSR</sequence>
<reference evidence="3" key="1">
    <citation type="submission" date="2023-01" db="EMBL/GenBank/DDBJ databases">
        <title>Metagenome sequencing of chrysophaentin producing Chrysophaeum taylorii.</title>
        <authorList>
            <person name="Davison J."/>
            <person name="Bewley C."/>
        </authorList>
    </citation>
    <scope>NUCLEOTIDE SEQUENCE</scope>
    <source>
        <strain evidence="3">NIES-1699</strain>
    </source>
</reference>
<evidence type="ECO:0000313" key="3">
    <source>
        <dbReference type="EMBL" id="KAJ8602550.1"/>
    </source>
</evidence>
<dbReference type="EMBL" id="JAQMWT010000377">
    <property type="protein sequence ID" value="KAJ8602550.1"/>
    <property type="molecule type" value="Genomic_DNA"/>
</dbReference>
<evidence type="ECO:0000256" key="1">
    <source>
        <dbReference type="ARBA" id="ARBA00023002"/>
    </source>
</evidence>
<protein>
    <submittedName>
        <fullName evidence="3">Uncharacterized protein</fullName>
    </submittedName>
</protein>
<dbReference type="Gene3D" id="3.20.20.220">
    <property type="match status" value="1"/>
</dbReference>
<accession>A0AAD7UCX5</accession>
<dbReference type="SUPFAM" id="SSF51730">
    <property type="entry name" value="FAD-linked oxidoreductase"/>
    <property type="match status" value="1"/>
</dbReference>
<proteinExistence type="predicted"/>
<name>A0AAD7UCX5_9STRA</name>
<dbReference type="Proteomes" id="UP001230188">
    <property type="component" value="Unassembled WGS sequence"/>
</dbReference>
<evidence type="ECO:0000313" key="4">
    <source>
        <dbReference type="Proteomes" id="UP001230188"/>
    </source>
</evidence>
<dbReference type="GO" id="GO:0016491">
    <property type="term" value="F:oxidoreductase activity"/>
    <property type="evidence" value="ECO:0007669"/>
    <property type="project" value="UniProtKB-KW"/>
</dbReference>
<keyword evidence="4" id="KW-1185">Reference proteome</keyword>
<dbReference type="AlphaFoldDB" id="A0AAD7UCX5"/>
<keyword evidence="1" id="KW-0560">Oxidoreductase</keyword>
<gene>
    <name evidence="3" type="ORF">CTAYLR_008335</name>
</gene>